<evidence type="ECO:0000313" key="1">
    <source>
        <dbReference type="EMBL" id="NML48283.1"/>
    </source>
</evidence>
<reference evidence="1 2" key="1">
    <citation type="submission" date="2020-04" db="EMBL/GenBank/DDBJ databases">
        <title>Ramlibacter sp. G-1-2-2 isolated from soil.</title>
        <authorList>
            <person name="Dahal R.H."/>
        </authorList>
    </citation>
    <scope>NUCLEOTIDE SEQUENCE [LARGE SCALE GENOMIC DNA]</scope>
    <source>
        <strain evidence="1 2">G-1-2-2</strain>
    </source>
</reference>
<organism evidence="1 2">
    <name type="scientific">Ramlibacter agri</name>
    <dbReference type="NCBI Taxonomy" id="2728837"/>
    <lineage>
        <taxon>Bacteria</taxon>
        <taxon>Pseudomonadati</taxon>
        <taxon>Pseudomonadota</taxon>
        <taxon>Betaproteobacteria</taxon>
        <taxon>Burkholderiales</taxon>
        <taxon>Comamonadaceae</taxon>
        <taxon>Ramlibacter</taxon>
    </lineage>
</organism>
<sequence length="32" mass="3622">MQLEETVHELTRRFGLQPGDLNLDLGPLGKML</sequence>
<evidence type="ECO:0000313" key="2">
    <source>
        <dbReference type="Proteomes" id="UP000541185"/>
    </source>
</evidence>
<name>A0A848HIE4_9BURK</name>
<dbReference type="AlphaFoldDB" id="A0A848HIE4"/>
<accession>A0A848HIE4</accession>
<dbReference type="Pfam" id="PF05121">
    <property type="entry name" value="GvpK"/>
    <property type="match status" value="1"/>
</dbReference>
<dbReference type="RefSeq" id="WP_169422607.1">
    <property type="nucleotide sequence ID" value="NZ_JABBFX010000004.1"/>
</dbReference>
<dbReference type="EMBL" id="JABBFX010000004">
    <property type="protein sequence ID" value="NML48283.1"/>
    <property type="molecule type" value="Genomic_DNA"/>
</dbReference>
<protein>
    <submittedName>
        <fullName evidence="1">Uncharacterized protein</fullName>
    </submittedName>
</protein>
<proteinExistence type="predicted"/>
<dbReference type="GO" id="GO:0031412">
    <property type="term" value="P:gas vesicle organization"/>
    <property type="evidence" value="ECO:0007669"/>
    <property type="project" value="InterPro"/>
</dbReference>
<comment type="caution">
    <text evidence="1">The sequence shown here is derived from an EMBL/GenBank/DDBJ whole genome shotgun (WGS) entry which is preliminary data.</text>
</comment>
<dbReference type="Proteomes" id="UP000541185">
    <property type="component" value="Unassembled WGS sequence"/>
</dbReference>
<dbReference type="InterPro" id="IPR007805">
    <property type="entry name" value="GvpK"/>
</dbReference>
<gene>
    <name evidence="1" type="ORF">HHL11_31330</name>
</gene>
<keyword evidence="2" id="KW-1185">Reference proteome</keyword>